<dbReference type="AlphaFoldDB" id="A0A076MS96"/>
<gene>
    <name evidence="1" type="ORF">AMETH_0570</name>
</gene>
<evidence type="ECO:0000313" key="1">
    <source>
        <dbReference type="EMBL" id="AIJ20662.1"/>
    </source>
</evidence>
<name>A0A076MS96_AMYME</name>
<dbReference type="Proteomes" id="UP000062973">
    <property type="component" value="Chromosome"/>
</dbReference>
<organism evidence="1 2">
    <name type="scientific">Amycolatopsis methanolica 239</name>
    <dbReference type="NCBI Taxonomy" id="1068978"/>
    <lineage>
        <taxon>Bacteria</taxon>
        <taxon>Bacillati</taxon>
        <taxon>Actinomycetota</taxon>
        <taxon>Actinomycetes</taxon>
        <taxon>Pseudonocardiales</taxon>
        <taxon>Pseudonocardiaceae</taxon>
        <taxon>Amycolatopsis</taxon>
        <taxon>Amycolatopsis methanolica group</taxon>
    </lineage>
</organism>
<dbReference type="KEGG" id="amq:AMETH_0570"/>
<proteinExistence type="predicted"/>
<dbReference type="STRING" id="1068978.AMETH_0570"/>
<dbReference type="HOGENOM" id="CLU_2230827_0_0_11"/>
<keyword evidence="2" id="KW-1185">Reference proteome</keyword>
<dbReference type="RefSeq" id="WP_017986528.1">
    <property type="nucleotide sequence ID" value="NZ_AQUL01000001.1"/>
</dbReference>
<dbReference type="PATRIC" id="fig|1068978.7.peg.599"/>
<evidence type="ECO:0000313" key="2">
    <source>
        <dbReference type="Proteomes" id="UP000062973"/>
    </source>
</evidence>
<reference evidence="1 2" key="1">
    <citation type="submission" date="2014-07" db="EMBL/GenBank/DDBJ databases">
        <title>Whole Genome Sequence of the Amycolatopsis methanolica 239.</title>
        <authorList>
            <person name="Tang B."/>
        </authorList>
    </citation>
    <scope>NUCLEOTIDE SEQUENCE [LARGE SCALE GENOMIC DNA]</scope>
    <source>
        <strain evidence="1 2">239</strain>
    </source>
</reference>
<dbReference type="OrthoDB" id="10000108at2"/>
<dbReference type="EMBL" id="CP009110">
    <property type="protein sequence ID" value="AIJ20662.1"/>
    <property type="molecule type" value="Genomic_DNA"/>
</dbReference>
<accession>A0A076MS96</accession>
<protein>
    <submittedName>
        <fullName evidence="1">Uncharacterized protein</fullName>
    </submittedName>
</protein>
<sequence length="105" mass="11362">MRSAHISRRQAEARFDGLDIDYDEVFAVQAQAACAADADELAGALDLLDEIDAELEAAALAALARVPRFTDPRRAGRELRRTEATVLRSLPARLDVADLIEGEAA</sequence>